<evidence type="ECO:0000313" key="4">
    <source>
        <dbReference type="EMBL" id="GAA4267091.1"/>
    </source>
</evidence>
<protein>
    <recommendedName>
        <fullName evidence="3">Phosphatidic acid phosphatase type 2/haloperoxidase domain-containing protein</fullName>
    </recommendedName>
</protein>
<dbReference type="PANTHER" id="PTHR14969">
    <property type="entry name" value="SPHINGOSINE-1-PHOSPHATE PHOSPHOHYDROLASE"/>
    <property type="match status" value="1"/>
</dbReference>
<keyword evidence="5" id="KW-1185">Reference proteome</keyword>
<feature type="transmembrane region" description="Helical" evidence="2">
    <location>
        <begin position="102"/>
        <end position="128"/>
    </location>
</feature>
<dbReference type="InterPro" id="IPR036938">
    <property type="entry name" value="PAP2/HPO_sf"/>
</dbReference>
<feature type="region of interest" description="Disordered" evidence="1">
    <location>
        <begin position="1"/>
        <end position="30"/>
    </location>
</feature>
<evidence type="ECO:0000256" key="1">
    <source>
        <dbReference type="SAM" id="MobiDB-lite"/>
    </source>
</evidence>
<dbReference type="PANTHER" id="PTHR14969:SF13">
    <property type="entry name" value="AT30094P"/>
    <property type="match status" value="1"/>
</dbReference>
<dbReference type="Pfam" id="PF01569">
    <property type="entry name" value="PAP2"/>
    <property type="match status" value="1"/>
</dbReference>
<sequence length="265" mass="27593">MTSSAPDTDDDRSDRRVGRRDVTEWRSRTGQRLAERHRSLADRVGDHRALVGTLAVGVAVAAAASFGASRIYDGVTSRNGIESLDGPALALGKRLRSPALDAAAAGIARGFGPVGMPILALGGALALASRERHLTPLTLMTAAGAGSLAMTLAGKGIIHRNRPHRRDAIPPYEKSPSFPSGHTLNATTVLGTAAYLVALQQRRTGPQAATVGAAAATAVTVGLSRVLLGAHWFTDVAVGWTTGTGWLALVITSHRLYLTSQDARG</sequence>
<keyword evidence="2" id="KW-1133">Transmembrane helix</keyword>
<dbReference type="RefSeq" id="WP_344797083.1">
    <property type="nucleotide sequence ID" value="NZ_BAABAU010000004.1"/>
</dbReference>
<evidence type="ECO:0000259" key="3">
    <source>
        <dbReference type="SMART" id="SM00014"/>
    </source>
</evidence>
<comment type="caution">
    <text evidence="4">The sequence shown here is derived from an EMBL/GenBank/DDBJ whole genome shotgun (WGS) entry which is preliminary data.</text>
</comment>
<dbReference type="EMBL" id="BAABAU010000004">
    <property type="protein sequence ID" value="GAA4267091.1"/>
    <property type="molecule type" value="Genomic_DNA"/>
</dbReference>
<gene>
    <name evidence="4" type="ORF">GCM10022256_27030</name>
</gene>
<dbReference type="SMART" id="SM00014">
    <property type="entry name" value="acidPPc"/>
    <property type="match status" value="1"/>
</dbReference>
<name>A0ABP8E4G4_9MICO</name>
<accession>A0ABP8E4G4</accession>
<keyword evidence="2" id="KW-0472">Membrane</keyword>
<feature type="transmembrane region" description="Helical" evidence="2">
    <location>
        <begin position="49"/>
        <end position="68"/>
    </location>
</feature>
<feature type="transmembrane region" description="Helical" evidence="2">
    <location>
        <begin position="134"/>
        <end position="158"/>
    </location>
</feature>
<proteinExistence type="predicted"/>
<dbReference type="Proteomes" id="UP001501594">
    <property type="component" value="Unassembled WGS sequence"/>
</dbReference>
<reference evidence="5" key="1">
    <citation type="journal article" date="2019" name="Int. J. Syst. Evol. Microbiol.">
        <title>The Global Catalogue of Microorganisms (GCM) 10K type strain sequencing project: providing services to taxonomists for standard genome sequencing and annotation.</title>
        <authorList>
            <consortium name="The Broad Institute Genomics Platform"/>
            <consortium name="The Broad Institute Genome Sequencing Center for Infectious Disease"/>
            <person name="Wu L."/>
            <person name="Ma J."/>
        </authorList>
    </citation>
    <scope>NUCLEOTIDE SEQUENCE [LARGE SCALE GENOMIC DNA]</scope>
    <source>
        <strain evidence="5">JCM 17442</strain>
    </source>
</reference>
<evidence type="ECO:0000313" key="5">
    <source>
        <dbReference type="Proteomes" id="UP001501594"/>
    </source>
</evidence>
<feature type="compositionally biased region" description="Basic and acidic residues" evidence="1">
    <location>
        <begin position="12"/>
        <end position="30"/>
    </location>
</feature>
<organism evidence="4 5">
    <name type="scientific">Frondihabitans peucedani</name>
    <dbReference type="NCBI Taxonomy" id="598626"/>
    <lineage>
        <taxon>Bacteria</taxon>
        <taxon>Bacillati</taxon>
        <taxon>Actinomycetota</taxon>
        <taxon>Actinomycetes</taxon>
        <taxon>Micrococcales</taxon>
        <taxon>Microbacteriaceae</taxon>
        <taxon>Frondihabitans</taxon>
    </lineage>
</organism>
<keyword evidence="2" id="KW-0812">Transmembrane</keyword>
<dbReference type="InterPro" id="IPR000326">
    <property type="entry name" value="PAP2/HPO"/>
</dbReference>
<dbReference type="SUPFAM" id="SSF48317">
    <property type="entry name" value="Acid phosphatase/Vanadium-dependent haloperoxidase"/>
    <property type="match status" value="1"/>
</dbReference>
<evidence type="ECO:0000256" key="2">
    <source>
        <dbReference type="SAM" id="Phobius"/>
    </source>
</evidence>
<dbReference type="Gene3D" id="1.20.144.10">
    <property type="entry name" value="Phosphatidic acid phosphatase type 2/haloperoxidase"/>
    <property type="match status" value="1"/>
</dbReference>
<feature type="domain" description="Phosphatidic acid phosphatase type 2/haloperoxidase" evidence="3">
    <location>
        <begin position="138"/>
        <end position="251"/>
    </location>
</feature>